<dbReference type="InterPro" id="IPR020568">
    <property type="entry name" value="Ribosomal_Su5_D2-typ_SF"/>
</dbReference>
<dbReference type="OrthoDB" id="1522677at2"/>
<dbReference type="Gene3D" id="3.30.230.10">
    <property type="match status" value="1"/>
</dbReference>
<dbReference type="EC" id="2.7.4.2" evidence="2"/>
<dbReference type="RefSeq" id="WP_020636121.1">
    <property type="nucleotide sequence ID" value="NZ_KB913032.1"/>
</dbReference>
<comment type="caution">
    <text evidence="9">The sequence shown here is derived from an EMBL/GenBank/DDBJ whole genome shotgun (WGS) entry which is preliminary data.</text>
</comment>
<dbReference type="Pfam" id="PF08544">
    <property type="entry name" value="GHMP_kinases_C"/>
    <property type="match status" value="1"/>
</dbReference>
<keyword evidence="3" id="KW-0808">Transferase</keyword>
<evidence type="ECO:0000259" key="8">
    <source>
        <dbReference type="Pfam" id="PF08544"/>
    </source>
</evidence>
<feature type="domain" description="GHMP kinase N-terminal" evidence="7">
    <location>
        <begin position="89"/>
        <end position="181"/>
    </location>
</feature>
<evidence type="ECO:0000313" key="10">
    <source>
        <dbReference type="Proteomes" id="UP000215563"/>
    </source>
</evidence>
<dbReference type="UniPathway" id="UPA00057">
    <property type="reaction ID" value="UER00099"/>
</dbReference>
<evidence type="ECO:0000313" key="9">
    <source>
        <dbReference type="EMBL" id="OXM47375.1"/>
    </source>
</evidence>
<dbReference type="InterPro" id="IPR035102">
    <property type="entry name" value="Phosphomevalonate_kinase"/>
</dbReference>
<gene>
    <name evidence="9" type="ORF">CFP75_24360</name>
</gene>
<accession>A0A229RLD8</accession>
<dbReference type="Proteomes" id="UP000215563">
    <property type="component" value="Unassembled WGS sequence"/>
</dbReference>
<evidence type="ECO:0000256" key="3">
    <source>
        <dbReference type="ARBA" id="ARBA00022679"/>
    </source>
</evidence>
<evidence type="ECO:0000256" key="1">
    <source>
        <dbReference type="ARBA" id="ARBA00005017"/>
    </source>
</evidence>
<feature type="domain" description="GHMP kinase C-terminal" evidence="8">
    <location>
        <begin position="272"/>
        <end position="348"/>
    </location>
</feature>
<dbReference type="AlphaFoldDB" id="A0A229RLD8"/>
<evidence type="ECO:0000256" key="4">
    <source>
        <dbReference type="ARBA" id="ARBA00022741"/>
    </source>
</evidence>
<evidence type="ECO:0000256" key="5">
    <source>
        <dbReference type="ARBA" id="ARBA00022777"/>
    </source>
</evidence>
<dbReference type="PRINTS" id="PR00959">
    <property type="entry name" value="MEVGALKINASE"/>
</dbReference>
<dbReference type="Pfam" id="PF00288">
    <property type="entry name" value="GHMP_kinases_N"/>
    <property type="match status" value="1"/>
</dbReference>
<dbReference type="InterPro" id="IPR006204">
    <property type="entry name" value="GHMP_kinase_N_dom"/>
</dbReference>
<dbReference type="InterPro" id="IPR005917">
    <property type="entry name" value="Pmev_kinase_bact"/>
</dbReference>
<dbReference type="GO" id="GO:0019287">
    <property type="term" value="P:isopentenyl diphosphate biosynthetic process, mevalonate pathway"/>
    <property type="evidence" value="ECO:0007669"/>
    <property type="project" value="UniProtKB-UniPathway"/>
</dbReference>
<sequence>MTSTRTIVRRSPGKLFIIGEYAVVEPGYPAIVVSVDRQVSVTVSGASSGDVVLTSDLCPRGARLRRDGRLLTGSTPDDERSARQNMAHVVSAIEIVDELLGERGLPVLPLEVSITSDLHEHGTKLGLGSSGAVTVATIAAVAEYSGLPLSYDTWFRLALLATARIDPGPSGADLAAGIWGGWLAYYAPDRVAVLDMARHRGIEETLCATWPGFGLRRLPPPEKLALEVGWTGEPASTTSLLSALTTNRSWSEKRVYKAFLADSAECVRASMRALVLGDDRELLRQIRSARNLLGRLDKELGLGIFTDRLTALCDAAESVGGAGKPSGAGGGDCGIAILDADEAPNIERLHQQWASAKVLPAPIRVPPLPQEAR</sequence>
<dbReference type="InterPro" id="IPR013750">
    <property type="entry name" value="GHMP_kinase_C_dom"/>
</dbReference>
<dbReference type="InterPro" id="IPR014721">
    <property type="entry name" value="Ribsml_uS5_D2-typ_fold_subgr"/>
</dbReference>
<dbReference type="PANTHER" id="PTHR31814">
    <property type="match status" value="1"/>
</dbReference>
<evidence type="ECO:0000259" key="7">
    <source>
        <dbReference type="Pfam" id="PF00288"/>
    </source>
</evidence>
<dbReference type="GO" id="GO:0004631">
    <property type="term" value="F:phosphomevalonate kinase activity"/>
    <property type="evidence" value="ECO:0007669"/>
    <property type="project" value="UniProtKB-EC"/>
</dbReference>
<organism evidence="9 10">
    <name type="scientific">Amycolatopsis alba DSM 44262</name>
    <dbReference type="NCBI Taxonomy" id="1125972"/>
    <lineage>
        <taxon>Bacteria</taxon>
        <taxon>Bacillati</taxon>
        <taxon>Actinomycetota</taxon>
        <taxon>Actinomycetes</taxon>
        <taxon>Pseudonocardiales</taxon>
        <taxon>Pseudonocardiaceae</taxon>
        <taxon>Amycolatopsis</taxon>
    </lineage>
</organism>
<proteinExistence type="predicted"/>
<keyword evidence="6" id="KW-0067">ATP-binding</keyword>
<comment type="pathway">
    <text evidence="1">Isoprenoid biosynthesis; isopentenyl diphosphate biosynthesis via mevalonate pathway; isopentenyl diphosphate from (R)-mevalonate: step 2/3.</text>
</comment>
<keyword evidence="4" id="KW-0547">Nucleotide-binding</keyword>
<dbReference type="InterPro" id="IPR036554">
    <property type="entry name" value="GHMP_kinase_C_sf"/>
</dbReference>
<evidence type="ECO:0000256" key="2">
    <source>
        <dbReference type="ARBA" id="ARBA00012958"/>
    </source>
</evidence>
<dbReference type="SUPFAM" id="SSF55060">
    <property type="entry name" value="GHMP Kinase, C-terminal domain"/>
    <property type="match status" value="1"/>
</dbReference>
<name>A0A229RLD8_AMYAL</name>
<dbReference type="SUPFAM" id="SSF54211">
    <property type="entry name" value="Ribosomal protein S5 domain 2-like"/>
    <property type="match status" value="1"/>
</dbReference>
<protein>
    <recommendedName>
        <fullName evidence="2">phosphomevalonate kinase</fullName>
        <ecNumber evidence="2">2.7.4.2</ecNumber>
    </recommendedName>
</protein>
<dbReference type="EMBL" id="NMQU01000076">
    <property type="protein sequence ID" value="OXM47375.1"/>
    <property type="molecule type" value="Genomic_DNA"/>
</dbReference>
<reference evidence="9 10" key="1">
    <citation type="submission" date="2017-07" db="EMBL/GenBank/DDBJ databases">
        <title>Amycolatopsis alba DSM 44262 Genome sequencing and assembly.</title>
        <authorList>
            <person name="Kaur N."/>
            <person name="Mayilraj S."/>
        </authorList>
    </citation>
    <scope>NUCLEOTIDE SEQUENCE [LARGE SCALE GENOMIC DNA]</scope>
    <source>
        <strain evidence="9 10">DSM 44262</strain>
    </source>
</reference>
<dbReference type="NCBIfam" id="TIGR01220">
    <property type="entry name" value="Pmev_kin_Gr_pos"/>
    <property type="match status" value="1"/>
</dbReference>
<dbReference type="Gene3D" id="3.30.70.890">
    <property type="entry name" value="GHMP kinase, C-terminal domain"/>
    <property type="match status" value="1"/>
</dbReference>
<dbReference type="GO" id="GO:0005524">
    <property type="term" value="F:ATP binding"/>
    <property type="evidence" value="ECO:0007669"/>
    <property type="project" value="UniProtKB-KW"/>
</dbReference>
<keyword evidence="5 9" id="KW-0418">Kinase</keyword>
<dbReference type="PANTHER" id="PTHR31814:SF2">
    <property type="entry name" value="PHOSPHOMEVALONATE KINASE"/>
    <property type="match status" value="1"/>
</dbReference>
<keyword evidence="10" id="KW-1185">Reference proteome</keyword>
<evidence type="ECO:0000256" key="6">
    <source>
        <dbReference type="ARBA" id="ARBA00022840"/>
    </source>
</evidence>